<evidence type="ECO:0000256" key="1">
    <source>
        <dbReference type="ARBA" id="ARBA00007469"/>
    </source>
</evidence>
<dbReference type="GO" id="GO:0003723">
    <property type="term" value="F:RNA binding"/>
    <property type="evidence" value="ECO:0007669"/>
    <property type="project" value="InterPro"/>
</dbReference>
<dbReference type="SUPFAM" id="SSF55895">
    <property type="entry name" value="Ribonuclease Rh-like"/>
    <property type="match status" value="1"/>
</dbReference>
<dbReference type="PANTHER" id="PTHR11240:SF22">
    <property type="entry name" value="RIBONUCLEASE T2"/>
    <property type="match status" value="1"/>
</dbReference>
<keyword evidence="3" id="KW-0732">Signal</keyword>
<proteinExistence type="inferred from homology"/>
<feature type="chain" id="PRO_5012323956" evidence="3">
    <location>
        <begin position="25"/>
        <end position="280"/>
    </location>
</feature>
<dbReference type="Gene3D" id="3.90.730.10">
    <property type="entry name" value="Ribonuclease T2-like"/>
    <property type="match status" value="1"/>
</dbReference>
<evidence type="ECO:0000313" key="5">
    <source>
        <dbReference type="Proteomes" id="UP000189055"/>
    </source>
</evidence>
<dbReference type="PANTHER" id="PTHR11240">
    <property type="entry name" value="RIBONUCLEASE T2"/>
    <property type="match status" value="1"/>
</dbReference>
<sequence length="280" mass="29883">MRAVQYVFTGMMAACFLLSGCAHQLSAPSSSSPSTSSAGATEALALAAPRHGDFGHYTLALTWQPGFCTGPEGNSCQADQPHTPLIGLHGLWASRPSDLIQAQVPVTTWWRKGCSLYDGEAPSAAPALSDALTHRLSEVVAHTHSSLVAHEYTKHVQCFGMDGEQFFSVATHLRDRFAALPAAAHLLTEAGTRITKADLTRQIEADTGPLPNRGVQFQCNKTPTGEAVLSQIWFTLKPESLDKFPKTDAFLSSPQLQDNCPAQFLVPQWATAGAVGGAAR</sequence>
<dbReference type="Pfam" id="PF00445">
    <property type="entry name" value="Ribonuclease_T2"/>
    <property type="match status" value="1"/>
</dbReference>
<comment type="similarity">
    <text evidence="1 2">Belongs to the RNase T2 family.</text>
</comment>
<dbReference type="GO" id="GO:0006401">
    <property type="term" value="P:RNA catabolic process"/>
    <property type="evidence" value="ECO:0007669"/>
    <property type="project" value="TreeGrafter"/>
</dbReference>
<dbReference type="Proteomes" id="UP000189055">
    <property type="component" value="Chromosome"/>
</dbReference>
<dbReference type="STRING" id="1076596.A0U91_09565"/>
<dbReference type="InterPro" id="IPR001568">
    <property type="entry name" value="RNase_T2-like"/>
</dbReference>
<dbReference type="EMBL" id="CP014687">
    <property type="protein sequence ID" value="AQT05099.1"/>
    <property type="molecule type" value="Genomic_DNA"/>
</dbReference>
<dbReference type="GO" id="GO:0033897">
    <property type="term" value="F:ribonuclease T2 activity"/>
    <property type="evidence" value="ECO:0007669"/>
    <property type="project" value="InterPro"/>
</dbReference>
<dbReference type="KEGG" id="aper:A0U91_09565"/>
<organism evidence="4 5">
    <name type="scientific">Acetobacter persici</name>
    <dbReference type="NCBI Taxonomy" id="1076596"/>
    <lineage>
        <taxon>Bacteria</taxon>
        <taxon>Pseudomonadati</taxon>
        <taxon>Pseudomonadota</taxon>
        <taxon>Alphaproteobacteria</taxon>
        <taxon>Acetobacterales</taxon>
        <taxon>Acetobacteraceae</taxon>
        <taxon>Acetobacter</taxon>
    </lineage>
</organism>
<evidence type="ECO:0000256" key="3">
    <source>
        <dbReference type="SAM" id="SignalP"/>
    </source>
</evidence>
<evidence type="ECO:0000313" key="4">
    <source>
        <dbReference type="EMBL" id="AQT05099.1"/>
    </source>
</evidence>
<dbReference type="AlphaFoldDB" id="A0A1U9LFD6"/>
<protein>
    <submittedName>
        <fullName evidence="4">Ribonuclease I</fullName>
    </submittedName>
</protein>
<reference evidence="4 5" key="1">
    <citation type="submission" date="2016-03" db="EMBL/GenBank/DDBJ databases">
        <title>Acetic acid bacteria sequencing.</title>
        <authorList>
            <person name="Brandt J."/>
            <person name="Jakob F."/>
            <person name="Vogel R.F."/>
        </authorList>
    </citation>
    <scope>NUCLEOTIDE SEQUENCE [LARGE SCALE GENOMIC DNA]</scope>
    <source>
        <strain evidence="4 5">TMW2.1084</strain>
    </source>
</reference>
<name>A0A1U9LFD6_9PROT</name>
<evidence type="ECO:0000256" key="2">
    <source>
        <dbReference type="RuleBase" id="RU004328"/>
    </source>
</evidence>
<accession>A0A1U9LFD6</accession>
<feature type="signal peptide" evidence="3">
    <location>
        <begin position="1"/>
        <end position="24"/>
    </location>
</feature>
<dbReference type="PROSITE" id="PS51257">
    <property type="entry name" value="PROKAR_LIPOPROTEIN"/>
    <property type="match status" value="1"/>
</dbReference>
<dbReference type="InterPro" id="IPR036430">
    <property type="entry name" value="RNase_T2-like_sf"/>
</dbReference>
<gene>
    <name evidence="4" type="ORF">A0U91_09565</name>
</gene>